<dbReference type="GO" id="GO:0008270">
    <property type="term" value="F:zinc ion binding"/>
    <property type="evidence" value="ECO:0007669"/>
    <property type="project" value="UniProtKB-KW"/>
</dbReference>
<dbReference type="Proteomes" id="UP000887566">
    <property type="component" value="Unplaced"/>
</dbReference>
<evidence type="ECO:0000259" key="6">
    <source>
        <dbReference type="PROSITE" id="PS50157"/>
    </source>
</evidence>
<sequence length="431" mass="48677">MSKLTPLNVTFDFDDAGIRRAYQAPPTTQRPAQPVDLEEDSEDPSAYHTCSECDKSFCRYRDLLAHEMKGSHKTAKMSPILLQDHRVAPHTWYTEEVRAFLQDQQKRGSGKADPNKVAAAMSLSRQFVRSQLLSARQIRAYYSAMKSRQQKKERVDQPIDEDEVKVYAEEDAERAELQGRDLILTHLSDLISPTHPVVYDEQILCKVSATKWTKMSKSKLTEVANYLNIPIKTKSTIPILMMAIKDKLSVCTCQSATAHSSRTGLFHLTEKVTDPATGHQYVIRFSTMPFDEGACKWAYHGTLVGSGPRDGEKCIVKTLKTGACEEYEAWVPESRVSERAKQLSVKFKEACAASNLPDYKINFTVTIIKKVAQSSTLSVGKYVIAKQFLKGQWEKFNSNKAYESNTAPLLAAFSHWSYEATNRDYMVCDLQ</sequence>
<dbReference type="InterPro" id="IPR013087">
    <property type="entry name" value="Znf_C2H2_type"/>
</dbReference>
<keyword evidence="4" id="KW-0862">Zinc</keyword>
<dbReference type="PROSITE" id="PS51158">
    <property type="entry name" value="ALPHA_KINASE"/>
    <property type="match status" value="1"/>
</dbReference>
<evidence type="ECO:0000256" key="3">
    <source>
        <dbReference type="ARBA" id="ARBA00022777"/>
    </source>
</evidence>
<dbReference type="GO" id="GO:0004674">
    <property type="term" value="F:protein serine/threonine kinase activity"/>
    <property type="evidence" value="ECO:0007669"/>
    <property type="project" value="UniProtKB-KW"/>
</dbReference>
<dbReference type="SUPFAM" id="SSF56112">
    <property type="entry name" value="Protein kinase-like (PK-like)"/>
    <property type="match status" value="1"/>
</dbReference>
<dbReference type="Gene3D" id="3.20.200.10">
    <property type="entry name" value="MHCK/EF2 kinase"/>
    <property type="match status" value="1"/>
</dbReference>
<dbReference type="InterPro" id="IPR052969">
    <property type="entry name" value="Thr-specific_kinase-like"/>
</dbReference>
<evidence type="ECO:0000313" key="8">
    <source>
        <dbReference type="Proteomes" id="UP000887566"/>
    </source>
</evidence>
<dbReference type="PROSITE" id="PS00028">
    <property type="entry name" value="ZINC_FINGER_C2H2_1"/>
    <property type="match status" value="1"/>
</dbReference>
<dbReference type="InterPro" id="IPR011009">
    <property type="entry name" value="Kinase-like_dom_sf"/>
</dbReference>
<keyword evidence="2" id="KW-0808">Transferase</keyword>
<protein>
    <submittedName>
        <fullName evidence="9">Alpha-type protein kinase domain-containing protein</fullName>
    </submittedName>
</protein>
<feature type="region of interest" description="Disordered" evidence="5">
    <location>
        <begin position="22"/>
        <end position="46"/>
    </location>
</feature>
<reference evidence="9" key="1">
    <citation type="submission" date="2022-11" db="UniProtKB">
        <authorList>
            <consortium name="WormBaseParasite"/>
        </authorList>
    </citation>
    <scope>IDENTIFICATION</scope>
</reference>
<dbReference type="PANTHER" id="PTHR47763">
    <property type="entry name" value="ALPHA-PROTEIN KINASE VWKA"/>
    <property type="match status" value="1"/>
</dbReference>
<dbReference type="PANTHER" id="PTHR47763:SF4">
    <property type="entry name" value="ALPHA-PROTEIN KINASE VWKA"/>
    <property type="match status" value="1"/>
</dbReference>
<keyword evidence="3" id="KW-0418">Kinase</keyword>
<dbReference type="GO" id="GO:0005524">
    <property type="term" value="F:ATP binding"/>
    <property type="evidence" value="ECO:0007669"/>
    <property type="project" value="InterPro"/>
</dbReference>
<accession>A0A914XEG8</accession>
<feature type="compositionally biased region" description="Low complexity" evidence="5">
    <location>
        <begin position="23"/>
        <end position="34"/>
    </location>
</feature>
<name>A0A914XEG8_9BILA</name>
<dbReference type="WBParaSite" id="PSAMB.scaffold7317size7849.g29931.t1">
    <property type="protein sequence ID" value="PSAMB.scaffold7317size7849.g29931.t1"/>
    <property type="gene ID" value="PSAMB.scaffold7317size7849.g29931"/>
</dbReference>
<evidence type="ECO:0000256" key="5">
    <source>
        <dbReference type="SAM" id="MobiDB-lite"/>
    </source>
</evidence>
<keyword evidence="8" id="KW-1185">Reference proteome</keyword>
<dbReference type="InterPro" id="IPR004166">
    <property type="entry name" value="a-kinase_dom"/>
</dbReference>
<keyword evidence="4" id="KW-0479">Metal-binding</keyword>
<dbReference type="CDD" id="cd04515">
    <property type="entry name" value="Alpha_kinase"/>
    <property type="match status" value="1"/>
</dbReference>
<dbReference type="Gene3D" id="3.30.200.20">
    <property type="entry name" value="Phosphorylase Kinase, domain 1"/>
    <property type="match status" value="1"/>
</dbReference>
<evidence type="ECO:0000256" key="2">
    <source>
        <dbReference type="ARBA" id="ARBA00022679"/>
    </source>
</evidence>
<dbReference type="AlphaFoldDB" id="A0A914XEG8"/>
<keyword evidence="1" id="KW-0723">Serine/threonine-protein kinase</keyword>
<dbReference type="Pfam" id="PF02816">
    <property type="entry name" value="Alpha_kinase"/>
    <property type="match status" value="1"/>
</dbReference>
<keyword evidence="4" id="KW-0863">Zinc-finger</keyword>
<feature type="domain" description="C2H2-type" evidence="6">
    <location>
        <begin position="48"/>
        <end position="77"/>
    </location>
</feature>
<evidence type="ECO:0000256" key="1">
    <source>
        <dbReference type="ARBA" id="ARBA00022527"/>
    </source>
</evidence>
<proteinExistence type="predicted"/>
<organism evidence="8 9">
    <name type="scientific">Plectus sambesii</name>
    <dbReference type="NCBI Taxonomy" id="2011161"/>
    <lineage>
        <taxon>Eukaryota</taxon>
        <taxon>Metazoa</taxon>
        <taxon>Ecdysozoa</taxon>
        <taxon>Nematoda</taxon>
        <taxon>Chromadorea</taxon>
        <taxon>Plectida</taxon>
        <taxon>Plectina</taxon>
        <taxon>Plectoidea</taxon>
        <taxon>Plectidae</taxon>
        <taxon>Plectus</taxon>
    </lineage>
</organism>
<evidence type="ECO:0000259" key="7">
    <source>
        <dbReference type="PROSITE" id="PS51158"/>
    </source>
</evidence>
<evidence type="ECO:0000256" key="4">
    <source>
        <dbReference type="PROSITE-ProRule" id="PRU00042"/>
    </source>
</evidence>
<evidence type="ECO:0000313" key="9">
    <source>
        <dbReference type="WBParaSite" id="PSAMB.scaffold7317size7849.g29931.t1"/>
    </source>
</evidence>
<dbReference type="PROSITE" id="PS50157">
    <property type="entry name" value="ZINC_FINGER_C2H2_2"/>
    <property type="match status" value="1"/>
</dbReference>
<feature type="domain" description="Alpha-type protein kinase" evidence="7">
    <location>
        <begin position="255"/>
        <end position="431"/>
    </location>
</feature>